<proteinExistence type="predicted"/>
<evidence type="ECO:0000313" key="3">
    <source>
        <dbReference type="Proteomes" id="UP001566132"/>
    </source>
</evidence>
<organism evidence="2 3">
    <name type="scientific">Hypothenemus hampei</name>
    <name type="common">Coffee berry borer</name>
    <dbReference type="NCBI Taxonomy" id="57062"/>
    <lineage>
        <taxon>Eukaryota</taxon>
        <taxon>Metazoa</taxon>
        <taxon>Ecdysozoa</taxon>
        <taxon>Arthropoda</taxon>
        <taxon>Hexapoda</taxon>
        <taxon>Insecta</taxon>
        <taxon>Pterygota</taxon>
        <taxon>Neoptera</taxon>
        <taxon>Endopterygota</taxon>
        <taxon>Coleoptera</taxon>
        <taxon>Polyphaga</taxon>
        <taxon>Cucujiformia</taxon>
        <taxon>Curculionidae</taxon>
        <taxon>Scolytinae</taxon>
        <taxon>Hypothenemus</taxon>
    </lineage>
</organism>
<keyword evidence="3" id="KW-1185">Reference proteome</keyword>
<feature type="domain" description="DUF4485" evidence="1">
    <location>
        <begin position="5"/>
        <end position="76"/>
    </location>
</feature>
<dbReference type="AlphaFoldDB" id="A0ABD1E855"/>
<evidence type="ECO:0000259" key="1">
    <source>
        <dbReference type="Pfam" id="PF14846"/>
    </source>
</evidence>
<dbReference type="Pfam" id="PF14846">
    <property type="entry name" value="DUF4485"/>
    <property type="match status" value="1"/>
</dbReference>
<protein>
    <recommendedName>
        <fullName evidence="1">DUF4485 domain-containing protein</fullName>
    </recommendedName>
</protein>
<dbReference type="Proteomes" id="UP001566132">
    <property type="component" value="Unassembled WGS sequence"/>
</dbReference>
<sequence length="156" mass="18203">MADSDANFFYNSMLAKALVQLIPEHEKPPLRKWFMKLLELKNTPKEIEIRNEYMWFLLMMLQCQKICEPFNRPPPCFIAPLRDLVDTKVYEEILIANGDNMTWQDKSTFGLSDQTQLDVRVEHFKSAAPSKFYSSQPVPNEGVVCYIAAFSDQRYP</sequence>
<name>A0ABD1E855_HYPHA</name>
<comment type="caution">
    <text evidence="2">The sequence shown here is derived from an EMBL/GenBank/DDBJ whole genome shotgun (WGS) entry which is preliminary data.</text>
</comment>
<evidence type="ECO:0000313" key="2">
    <source>
        <dbReference type="EMBL" id="KAL1490770.1"/>
    </source>
</evidence>
<gene>
    <name evidence="2" type="ORF">ABEB36_013414</name>
</gene>
<reference evidence="2 3" key="1">
    <citation type="submission" date="2024-05" db="EMBL/GenBank/DDBJ databases">
        <title>Genetic variation in Jamaican populations of the coffee berry borer (Hypothenemus hampei).</title>
        <authorList>
            <person name="Errbii M."/>
            <person name="Myrie A."/>
        </authorList>
    </citation>
    <scope>NUCLEOTIDE SEQUENCE [LARGE SCALE GENOMIC DNA]</scope>
    <source>
        <strain evidence="2">JA-Hopewell-2020-01-JO</strain>
        <tissue evidence="2">Whole body</tissue>
    </source>
</reference>
<accession>A0ABD1E855</accession>
<dbReference type="EMBL" id="JBDJPC010000010">
    <property type="protein sequence ID" value="KAL1490770.1"/>
    <property type="molecule type" value="Genomic_DNA"/>
</dbReference>
<dbReference type="InterPro" id="IPR027831">
    <property type="entry name" value="DUF4485"/>
</dbReference>